<dbReference type="AlphaFoldDB" id="M4BUT0"/>
<dbReference type="Proteomes" id="UP000011713">
    <property type="component" value="Unassembled WGS sequence"/>
</dbReference>
<feature type="compositionally biased region" description="Polar residues" evidence="1">
    <location>
        <begin position="1"/>
        <end position="14"/>
    </location>
</feature>
<feature type="region of interest" description="Disordered" evidence="1">
    <location>
        <begin position="1"/>
        <end position="27"/>
    </location>
</feature>
<name>M4BUT0_HYAAE</name>
<sequence>MQQADIRGKSTNPEAPTKSRGPRKAAQKRNMLSLISICLFVGTKYPQSTRAMMTLVVHLLPPLQRTLRPGYEPPLEVGQAQIVFIHSSVAAAEVQNETLMKKE</sequence>
<reference evidence="3" key="1">
    <citation type="journal article" date="2010" name="Science">
        <title>Signatures of adaptation to obligate biotrophy in the Hyaloperonospora arabidopsidis genome.</title>
        <authorList>
            <person name="Baxter L."/>
            <person name="Tripathy S."/>
            <person name="Ishaque N."/>
            <person name="Boot N."/>
            <person name="Cabral A."/>
            <person name="Kemen E."/>
            <person name="Thines M."/>
            <person name="Ah-Fong A."/>
            <person name="Anderson R."/>
            <person name="Badejoko W."/>
            <person name="Bittner-Eddy P."/>
            <person name="Boore J.L."/>
            <person name="Chibucos M.C."/>
            <person name="Coates M."/>
            <person name="Dehal P."/>
            <person name="Delehaunty K."/>
            <person name="Dong S."/>
            <person name="Downton P."/>
            <person name="Dumas B."/>
            <person name="Fabro G."/>
            <person name="Fronick C."/>
            <person name="Fuerstenberg S.I."/>
            <person name="Fulton L."/>
            <person name="Gaulin E."/>
            <person name="Govers F."/>
            <person name="Hughes L."/>
            <person name="Humphray S."/>
            <person name="Jiang R.H."/>
            <person name="Judelson H."/>
            <person name="Kamoun S."/>
            <person name="Kyung K."/>
            <person name="Meijer H."/>
            <person name="Minx P."/>
            <person name="Morris P."/>
            <person name="Nelson J."/>
            <person name="Phuntumart V."/>
            <person name="Qutob D."/>
            <person name="Rehmany A."/>
            <person name="Rougon-Cardoso A."/>
            <person name="Ryden P."/>
            <person name="Torto-Alalibo T."/>
            <person name="Studholme D."/>
            <person name="Wang Y."/>
            <person name="Win J."/>
            <person name="Wood J."/>
            <person name="Clifton S.W."/>
            <person name="Rogers J."/>
            <person name="Van den Ackerveken G."/>
            <person name="Jones J.D."/>
            <person name="McDowell J.M."/>
            <person name="Beynon J."/>
            <person name="Tyler B.M."/>
        </authorList>
    </citation>
    <scope>NUCLEOTIDE SEQUENCE [LARGE SCALE GENOMIC DNA]</scope>
    <source>
        <strain evidence="3">Emoy2</strain>
    </source>
</reference>
<protein>
    <submittedName>
        <fullName evidence="2">Uncharacterized protein</fullName>
    </submittedName>
</protein>
<dbReference type="HOGENOM" id="CLU_2268985_0_0_1"/>
<accession>M4BUT0</accession>
<dbReference type="EMBL" id="JH597954">
    <property type="status" value="NOT_ANNOTATED_CDS"/>
    <property type="molecule type" value="Genomic_DNA"/>
</dbReference>
<organism evidence="2 3">
    <name type="scientific">Hyaloperonospora arabidopsidis (strain Emoy2)</name>
    <name type="common">Downy mildew agent</name>
    <name type="synonym">Peronospora arabidopsidis</name>
    <dbReference type="NCBI Taxonomy" id="559515"/>
    <lineage>
        <taxon>Eukaryota</taxon>
        <taxon>Sar</taxon>
        <taxon>Stramenopiles</taxon>
        <taxon>Oomycota</taxon>
        <taxon>Peronosporomycetes</taxon>
        <taxon>Peronosporales</taxon>
        <taxon>Peronosporaceae</taxon>
        <taxon>Hyaloperonospora</taxon>
    </lineage>
</organism>
<dbReference type="InParanoid" id="M4BUT0"/>
<evidence type="ECO:0000313" key="3">
    <source>
        <dbReference type="Proteomes" id="UP000011713"/>
    </source>
</evidence>
<keyword evidence="3" id="KW-1185">Reference proteome</keyword>
<evidence type="ECO:0000256" key="1">
    <source>
        <dbReference type="SAM" id="MobiDB-lite"/>
    </source>
</evidence>
<dbReference type="EnsemblProtists" id="HpaT810269">
    <property type="protein sequence ID" value="HpaP810269"/>
    <property type="gene ID" value="HpaG810269"/>
</dbReference>
<evidence type="ECO:0000313" key="2">
    <source>
        <dbReference type="EnsemblProtists" id="HpaP810269"/>
    </source>
</evidence>
<dbReference type="VEuPathDB" id="FungiDB:HpaG810269"/>
<proteinExistence type="predicted"/>
<reference evidence="2" key="2">
    <citation type="submission" date="2015-06" db="UniProtKB">
        <authorList>
            <consortium name="EnsemblProtists"/>
        </authorList>
    </citation>
    <scope>IDENTIFICATION</scope>
    <source>
        <strain evidence="2">Emoy2</strain>
    </source>
</reference>